<dbReference type="PROSITE" id="PS50005">
    <property type="entry name" value="TPR"/>
    <property type="match status" value="1"/>
</dbReference>
<dbReference type="PANTHER" id="PTHR42852">
    <property type="entry name" value="THIOL:DISULFIDE INTERCHANGE PROTEIN DSBE"/>
    <property type="match status" value="1"/>
</dbReference>
<dbReference type="GO" id="GO:0030313">
    <property type="term" value="C:cell envelope"/>
    <property type="evidence" value="ECO:0007669"/>
    <property type="project" value="UniProtKB-SubCell"/>
</dbReference>
<proteinExistence type="predicted"/>
<dbReference type="GO" id="GO:0017004">
    <property type="term" value="P:cytochrome complex assembly"/>
    <property type="evidence" value="ECO:0007669"/>
    <property type="project" value="UniProtKB-KW"/>
</dbReference>
<evidence type="ECO:0000313" key="10">
    <source>
        <dbReference type="Proteomes" id="UP000291117"/>
    </source>
</evidence>
<dbReference type="AlphaFoldDB" id="A0A4R0NE20"/>
<dbReference type="Gene3D" id="1.25.40.10">
    <property type="entry name" value="Tetratricopeptide repeat domain"/>
    <property type="match status" value="1"/>
</dbReference>
<evidence type="ECO:0000256" key="6">
    <source>
        <dbReference type="SAM" id="Coils"/>
    </source>
</evidence>
<dbReference type="RefSeq" id="WP_131607643.1">
    <property type="nucleotide sequence ID" value="NZ_SJSM01000002.1"/>
</dbReference>
<reference evidence="9 10" key="1">
    <citation type="submission" date="2019-02" db="EMBL/GenBank/DDBJ databases">
        <title>Pedobacter sp. RP-3-8 sp. nov., isolated from Arctic soil.</title>
        <authorList>
            <person name="Dahal R.H."/>
        </authorList>
    </citation>
    <scope>NUCLEOTIDE SEQUENCE [LARGE SCALE GENOMIC DNA]</scope>
    <source>
        <strain evidence="9 10">RP-3-8</strain>
    </source>
</reference>
<feature type="repeat" description="TPR" evidence="5">
    <location>
        <begin position="313"/>
        <end position="346"/>
    </location>
</feature>
<organism evidence="9 10">
    <name type="scientific">Pedobacter hiemivivus</name>
    <dbReference type="NCBI Taxonomy" id="2530454"/>
    <lineage>
        <taxon>Bacteria</taxon>
        <taxon>Pseudomonadati</taxon>
        <taxon>Bacteroidota</taxon>
        <taxon>Sphingobacteriia</taxon>
        <taxon>Sphingobacteriales</taxon>
        <taxon>Sphingobacteriaceae</taxon>
        <taxon>Pedobacter</taxon>
    </lineage>
</organism>
<comment type="caution">
    <text evidence="9">The sequence shown here is derived from an EMBL/GenBank/DDBJ whole genome shotgun (WGS) entry which is preliminary data.</text>
</comment>
<dbReference type="SUPFAM" id="SSF52833">
    <property type="entry name" value="Thioredoxin-like"/>
    <property type="match status" value="1"/>
</dbReference>
<dbReference type="Proteomes" id="UP000291117">
    <property type="component" value="Unassembled WGS sequence"/>
</dbReference>
<dbReference type="InterPro" id="IPR017937">
    <property type="entry name" value="Thioredoxin_CS"/>
</dbReference>
<evidence type="ECO:0000256" key="7">
    <source>
        <dbReference type="SAM" id="SignalP"/>
    </source>
</evidence>
<dbReference type="EMBL" id="SJSM01000002">
    <property type="protein sequence ID" value="TCC98660.1"/>
    <property type="molecule type" value="Genomic_DNA"/>
</dbReference>
<dbReference type="GO" id="GO:0006950">
    <property type="term" value="P:response to stress"/>
    <property type="evidence" value="ECO:0007669"/>
    <property type="project" value="UniProtKB-ARBA"/>
</dbReference>
<accession>A0A4R0NE20</accession>
<dbReference type="CDD" id="cd02966">
    <property type="entry name" value="TlpA_like_family"/>
    <property type="match status" value="1"/>
</dbReference>
<evidence type="ECO:0000259" key="8">
    <source>
        <dbReference type="PROSITE" id="PS51352"/>
    </source>
</evidence>
<dbReference type="Pfam" id="PF08534">
    <property type="entry name" value="Redoxin"/>
    <property type="match status" value="1"/>
</dbReference>
<evidence type="ECO:0000256" key="4">
    <source>
        <dbReference type="ARBA" id="ARBA00023284"/>
    </source>
</evidence>
<keyword evidence="4" id="KW-0676">Redox-active center</keyword>
<keyword evidence="2" id="KW-0201">Cytochrome c-type biogenesis</keyword>
<sequence length="377" mass="41378">MNHFFKSRTAALLTVAALSLSNAYAQNAPVAKSVERPAITLKVGDAAPSIVAEKWIKGKPITKFEKGRVYVMEFWATWCGPCRASMPHLSEVARKYKKDADVISFNVKELIAGKNKNGDYIAKVERFVSRLGDGMDYIVAADVREDVMWNTWLVASGKFGIPVAYIIDQAGKIAWIGHPASVEGPLEMVIAGTYNEEGKAKLAQKVKEHDAQSKALKADLKVAEDAKDYKKALQIVDQLIPMSPFGVGSLAGKKYKFLAEIDAKKANAYGLEALKTYENDPLTLQSLAADVSDYKLALKLMEKAAAKSDSEDPYAVTNLGKAYYRAGDTKKAIETQQRVIDILNDTSLVEQKQQVKDAAQETMKIYKTGGKLVDNEA</sequence>
<dbReference type="PROSITE" id="PS00194">
    <property type="entry name" value="THIOREDOXIN_1"/>
    <property type="match status" value="1"/>
</dbReference>
<evidence type="ECO:0000256" key="5">
    <source>
        <dbReference type="PROSITE-ProRule" id="PRU00339"/>
    </source>
</evidence>
<dbReference type="InterPro" id="IPR011990">
    <property type="entry name" value="TPR-like_helical_dom_sf"/>
</dbReference>
<dbReference type="Gene3D" id="3.40.30.10">
    <property type="entry name" value="Glutaredoxin"/>
    <property type="match status" value="1"/>
</dbReference>
<dbReference type="InterPro" id="IPR050553">
    <property type="entry name" value="Thioredoxin_ResA/DsbE_sf"/>
</dbReference>
<keyword evidence="10" id="KW-1185">Reference proteome</keyword>
<keyword evidence="7" id="KW-0732">Signal</keyword>
<protein>
    <submittedName>
        <fullName evidence="9">Redoxin domain-containing protein</fullName>
    </submittedName>
</protein>
<dbReference type="PANTHER" id="PTHR42852:SF6">
    <property type="entry name" value="THIOL:DISULFIDE INTERCHANGE PROTEIN DSBE"/>
    <property type="match status" value="1"/>
</dbReference>
<keyword evidence="3" id="KW-1015">Disulfide bond</keyword>
<keyword evidence="5" id="KW-0802">TPR repeat</keyword>
<dbReference type="InterPro" id="IPR013766">
    <property type="entry name" value="Thioredoxin_domain"/>
</dbReference>
<comment type="subcellular location">
    <subcellularLocation>
        <location evidence="1">Cell envelope</location>
    </subcellularLocation>
</comment>
<dbReference type="InterPro" id="IPR019734">
    <property type="entry name" value="TPR_rpt"/>
</dbReference>
<keyword evidence="6" id="KW-0175">Coiled coil</keyword>
<evidence type="ECO:0000313" key="9">
    <source>
        <dbReference type="EMBL" id="TCC98660.1"/>
    </source>
</evidence>
<dbReference type="OrthoDB" id="9802923at2"/>
<dbReference type="InterPro" id="IPR036249">
    <property type="entry name" value="Thioredoxin-like_sf"/>
</dbReference>
<feature type="signal peptide" evidence="7">
    <location>
        <begin position="1"/>
        <end position="25"/>
    </location>
</feature>
<feature type="coiled-coil region" evidence="6">
    <location>
        <begin position="199"/>
        <end position="226"/>
    </location>
</feature>
<feature type="chain" id="PRO_5020691653" evidence="7">
    <location>
        <begin position="26"/>
        <end position="377"/>
    </location>
</feature>
<dbReference type="GO" id="GO:0016491">
    <property type="term" value="F:oxidoreductase activity"/>
    <property type="evidence" value="ECO:0007669"/>
    <property type="project" value="InterPro"/>
</dbReference>
<gene>
    <name evidence="9" type="ORF">EZ444_05120</name>
</gene>
<name>A0A4R0NE20_9SPHI</name>
<dbReference type="SUPFAM" id="SSF81901">
    <property type="entry name" value="HCP-like"/>
    <property type="match status" value="1"/>
</dbReference>
<feature type="domain" description="Thioredoxin" evidence="8">
    <location>
        <begin position="41"/>
        <end position="199"/>
    </location>
</feature>
<dbReference type="PROSITE" id="PS51352">
    <property type="entry name" value="THIOREDOXIN_2"/>
    <property type="match status" value="1"/>
</dbReference>
<evidence type="ECO:0000256" key="3">
    <source>
        <dbReference type="ARBA" id="ARBA00023157"/>
    </source>
</evidence>
<dbReference type="InterPro" id="IPR013740">
    <property type="entry name" value="Redoxin"/>
</dbReference>
<evidence type="ECO:0000256" key="1">
    <source>
        <dbReference type="ARBA" id="ARBA00004196"/>
    </source>
</evidence>
<evidence type="ECO:0000256" key="2">
    <source>
        <dbReference type="ARBA" id="ARBA00022748"/>
    </source>
</evidence>